<accession>A0AAN9XHN7</accession>
<comment type="caution">
    <text evidence="1">The sequence shown here is derived from an EMBL/GenBank/DDBJ whole genome shotgun (WGS) entry which is preliminary data.</text>
</comment>
<gene>
    <name evidence="1" type="ORF">VNO78_20920</name>
</gene>
<keyword evidence="2" id="KW-1185">Reference proteome</keyword>
<evidence type="ECO:0000313" key="2">
    <source>
        <dbReference type="Proteomes" id="UP001386955"/>
    </source>
</evidence>
<dbReference type="Proteomes" id="UP001386955">
    <property type="component" value="Unassembled WGS sequence"/>
</dbReference>
<evidence type="ECO:0000313" key="1">
    <source>
        <dbReference type="EMBL" id="KAK7392481.1"/>
    </source>
</evidence>
<sequence length="95" mass="11375">MPNRFKFNDFLVQLIFYIQHERLMYFIETQDARGEHGFVTCTQHCPSQLPTLNYIMNLTRYCGQRQASKRGKERNLLPRRKHGQVLNKGMRKWGS</sequence>
<dbReference type="AlphaFoldDB" id="A0AAN9XHN7"/>
<reference evidence="1 2" key="1">
    <citation type="submission" date="2024-01" db="EMBL/GenBank/DDBJ databases">
        <title>The genomes of 5 underutilized Papilionoideae crops provide insights into root nodulation and disease resistanc.</title>
        <authorList>
            <person name="Jiang F."/>
        </authorList>
    </citation>
    <scope>NUCLEOTIDE SEQUENCE [LARGE SCALE GENOMIC DNA]</scope>
    <source>
        <strain evidence="1">DUOXIRENSHENG_FW03</strain>
        <tissue evidence="1">Leaves</tissue>
    </source>
</reference>
<organism evidence="1 2">
    <name type="scientific">Psophocarpus tetragonolobus</name>
    <name type="common">Winged bean</name>
    <name type="synonym">Dolichos tetragonolobus</name>
    <dbReference type="NCBI Taxonomy" id="3891"/>
    <lineage>
        <taxon>Eukaryota</taxon>
        <taxon>Viridiplantae</taxon>
        <taxon>Streptophyta</taxon>
        <taxon>Embryophyta</taxon>
        <taxon>Tracheophyta</taxon>
        <taxon>Spermatophyta</taxon>
        <taxon>Magnoliopsida</taxon>
        <taxon>eudicotyledons</taxon>
        <taxon>Gunneridae</taxon>
        <taxon>Pentapetalae</taxon>
        <taxon>rosids</taxon>
        <taxon>fabids</taxon>
        <taxon>Fabales</taxon>
        <taxon>Fabaceae</taxon>
        <taxon>Papilionoideae</taxon>
        <taxon>50 kb inversion clade</taxon>
        <taxon>NPAAA clade</taxon>
        <taxon>indigoferoid/millettioid clade</taxon>
        <taxon>Phaseoleae</taxon>
        <taxon>Psophocarpus</taxon>
    </lineage>
</organism>
<protein>
    <submittedName>
        <fullName evidence="1">Uncharacterized protein</fullName>
    </submittedName>
</protein>
<proteinExistence type="predicted"/>
<dbReference type="EMBL" id="JAYMYS010000005">
    <property type="protein sequence ID" value="KAK7392481.1"/>
    <property type="molecule type" value="Genomic_DNA"/>
</dbReference>
<name>A0AAN9XHN7_PSOTE</name>